<keyword evidence="2" id="KW-1185">Reference proteome</keyword>
<organism evidence="1 2">
    <name type="scientific">Gordonia alkaliphila</name>
    <dbReference type="NCBI Taxonomy" id="1053547"/>
    <lineage>
        <taxon>Bacteria</taxon>
        <taxon>Bacillati</taxon>
        <taxon>Actinomycetota</taxon>
        <taxon>Actinomycetes</taxon>
        <taxon>Mycobacteriales</taxon>
        <taxon>Gordoniaceae</taxon>
        <taxon>Gordonia</taxon>
    </lineage>
</organism>
<evidence type="ECO:0000313" key="2">
    <source>
        <dbReference type="Proteomes" id="UP001500822"/>
    </source>
</evidence>
<sequence length="163" mass="17529">MSYANTDSVNLDLLDDLDAAFEGGGTVSAFNADTEPGTVVSGIVLSVIMRQARDFHTGDPATWPDGKPKREVVVTIETEHGERNVYIQTWGRAKQRLSAGIGAAGLTKISQGLRPGNTLSVRFNGKKEAVSKRGDTYSYRDYEYGFVPATPAPSVDPAFAPPH</sequence>
<dbReference type="RefSeq" id="WP_345312518.1">
    <property type="nucleotide sequence ID" value="NZ_BAABIE010000003.1"/>
</dbReference>
<evidence type="ECO:0008006" key="3">
    <source>
        <dbReference type="Google" id="ProtNLM"/>
    </source>
</evidence>
<dbReference type="Proteomes" id="UP001500822">
    <property type="component" value="Unassembled WGS sequence"/>
</dbReference>
<protein>
    <recommendedName>
        <fullName evidence="3">Single-stranded DNA-binding protein</fullName>
    </recommendedName>
</protein>
<accession>A0ABP8YWV2</accession>
<evidence type="ECO:0000313" key="1">
    <source>
        <dbReference type="EMBL" id="GAA4741898.1"/>
    </source>
</evidence>
<comment type="caution">
    <text evidence="1">The sequence shown here is derived from an EMBL/GenBank/DDBJ whole genome shotgun (WGS) entry which is preliminary data.</text>
</comment>
<proteinExistence type="predicted"/>
<gene>
    <name evidence="1" type="ORF">GCM10023217_07790</name>
</gene>
<reference evidence="2" key="1">
    <citation type="journal article" date="2019" name="Int. J. Syst. Evol. Microbiol.">
        <title>The Global Catalogue of Microorganisms (GCM) 10K type strain sequencing project: providing services to taxonomists for standard genome sequencing and annotation.</title>
        <authorList>
            <consortium name="The Broad Institute Genomics Platform"/>
            <consortium name="The Broad Institute Genome Sequencing Center for Infectious Disease"/>
            <person name="Wu L."/>
            <person name="Ma J."/>
        </authorList>
    </citation>
    <scope>NUCLEOTIDE SEQUENCE [LARGE SCALE GENOMIC DNA]</scope>
    <source>
        <strain evidence="2">JCM 18077</strain>
    </source>
</reference>
<dbReference type="EMBL" id="BAABIE010000003">
    <property type="protein sequence ID" value="GAA4741898.1"/>
    <property type="molecule type" value="Genomic_DNA"/>
</dbReference>
<name>A0ABP8YWV2_9ACTN</name>